<keyword evidence="5 9" id="KW-0093">Biotin biosynthesis</keyword>
<accession>A0A2L1GM87</accession>
<keyword evidence="3 9" id="KW-0479">Metal-binding</keyword>
<dbReference type="Proteomes" id="UP000239867">
    <property type="component" value="Chromosome"/>
</dbReference>
<dbReference type="UniPathway" id="UPA00078">
    <property type="reaction ID" value="UER00161"/>
</dbReference>
<evidence type="ECO:0000256" key="1">
    <source>
        <dbReference type="ARBA" id="ARBA00022490"/>
    </source>
</evidence>
<reference evidence="10" key="1">
    <citation type="submission" date="2017-05" db="EMBL/GenBank/DDBJ databases">
        <authorList>
            <person name="Song R."/>
            <person name="Chenine A.L."/>
            <person name="Ruprecht R.M."/>
        </authorList>
    </citation>
    <scope>NUCLEOTIDE SEQUENCE</scope>
    <source>
        <strain evidence="10">ORNL</strain>
    </source>
</reference>
<dbReference type="SUPFAM" id="SSF52540">
    <property type="entry name" value="P-loop containing nucleoside triphosphate hydrolases"/>
    <property type="match status" value="1"/>
</dbReference>
<feature type="binding site" evidence="9">
    <location>
        <position position="19"/>
    </location>
    <ligand>
        <name>Mg(2+)</name>
        <dbReference type="ChEBI" id="CHEBI:18420"/>
    </ligand>
</feature>
<feature type="binding site" evidence="9">
    <location>
        <begin position="117"/>
        <end position="120"/>
    </location>
    <ligand>
        <name>ATP</name>
        <dbReference type="ChEBI" id="CHEBI:30616"/>
    </ligand>
</feature>
<feature type="active site" evidence="9">
    <location>
        <position position="40"/>
    </location>
</feature>
<comment type="cofactor">
    <cofactor evidence="9">
        <name>Mg(2+)</name>
        <dbReference type="ChEBI" id="CHEBI:18420"/>
    </cofactor>
</comment>
<comment type="subcellular location">
    <subcellularLocation>
        <location evidence="9">Cytoplasm</location>
    </subcellularLocation>
</comment>
<organism evidence="10 11">
    <name type="scientific">Desulfobulbus oralis</name>
    <dbReference type="NCBI Taxonomy" id="1986146"/>
    <lineage>
        <taxon>Bacteria</taxon>
        <taxon>Pseudomonadati</taxon>
        <taxon>Thermodesulfobacteriota</taxon>
        <taxon>Desulfobulbia</taxon>
        <taxon>Desulfobulbales</taxon>
        <taxon>Desulfobulbaceae</taxon>
        <taxon>Desulfobulbus</taxon>
    </lineage>
</organism>
<dbReference type="InterPro" id="IPR004472">
    <property type="entry name" value="DTB_synth_BioD"/>
</dbReference>
<feature type="binding site" evidence="9">
    <location>
        <begin position="15"/>
        <end position="20"/>
    </location>
    <ligand>
        <name>ATP</name>
        <dbReference type="ChEBI" id="CHEBI:30616"/>
    </ligand>
</feature>
<gene>
    <name evidence="9" type="primary">bioD</name>
    <name evidence="10" type="ORF">CAY53_04300</name>
</gene>
<dbReference type="GO" id="GO:0005829">
    <property type="term" value="C:cytosol"/>
    <property type="evidence" value="ECO:0007669"/>
    <property type="project" value="TreeGrafter"/>
</dbReference>
<dbReference type="KEGG" id="deo:CAY53_04300"/>
<comment type="catalytic activity">
    <reaction evidence="9">
        <text>(7R,8S)-7,8-diammoniononanoate + CO2 + ATP = (4R,5S)-dethiobiotin + ADP + phosphate + 3 H(+)</text>
        <dbReference type="Rhea" id="RHEA:15805"/>
        <dbReference type="ChEBI" id="CHEBI:15378"/>
        <dbReference type="ChEBI" id="CHEBI:16526"/>
        <dbReference type="ChEBI" id="CHEBI:30616"/>
        <dbReference type="ChEBI" id="CHEBI:43474"/>
        <dbReference type="ChEBI" id="CHEBI:149469"/>
        <dbReference type="ChEBI" id="CHEBI:149473"/>
        <dbReference type="ChEBI" id="CHEBI:456216"/>
        <dbReference type="EC" id="6.3.3.3"/>
    </reaction>
</comment>
<evidence type="ECO:0000256" key="7">
    <source>
        <dbReference type="ARBA" id="ARBA00022842"/>
    </source>
</evidence>
<proteinExistence type="inferred from homology"/>
<comment type="caution">
    <text evidence="9">Lacks conserved residue(s) required for the propagation of feature annotation.</text>
</comment>
<keyword evidence="1 9" id="KW-0963">Cytoplasm</keyword>
<keyword evidence="2 9" id="KW-0436">Ligase</keyword>
<dbReference type="CDD" id="cd03109">
    <property type="entry name" value="DTBS"/>
    <property type="match status" value="1"/>
</dbReference>
<comment type="function">
    <text evidence="9">Catalyzes a mechanistically unusual reaction, the ATP-dependent insertion of CO2 between the N7 and N8 nitrogen atoms of 7,8-diaminopelargonic acid (DAPA, also called 7,8-diammoniononanoate) to form a ureido ring.</text>
</comment>
<sequence length="231" mass="25327">MNAQQTIAVGGIDTGVGKSYCTGLLARYLLTRFGSASTIKLVQTGCSGIAEDITLHRKLMGIALSEADQAHLSNPYVFKLPASPALAAAQEKQHIEEAGLDQAVAAMQARYRWLLAEAAGGLLVPLNDNLIMLDYFARHKWPLLLVTSPRLGSINHTRLSLEAVQHRGMRLLGLAYNLYGNYEPVMVRDTLRACRRSLHDYGFPENIVLVPDVRESDAIGWEPLVDSLTDS</sequence>
<dbReference type="HAMAP" id="MF_00336">
    <property type="entry name" value="BioD"/>
    <property type="match status" value="1"/>
</dbReference>
<comment type="catalytic activity">
    <reaction evidence="8">
        <text>(7R,8S)-8-amino-7-(carboxyamino)nonanoate + ATP = (4R,5S)-dethiobiotin + ADP + phosphate + H(+)</text>
        <dbReference type="Rhea" id="RHEA:63684"/>
        <dbReference type="ChEBI" id="CHEBI:15378"/>
        <dbReference type="ChEBI" id="CHEBI:30616"/>
        <dbReference type="ChEBI" id="CHEBI:43474"/>
        <dbReference type="ChEBI" id="CHEBI:149470"/>
        <dbReference type="ChEBI" id="CHEBI:149473"/>
        <dbReference type="ChEBI" id="CHEBI:456216"/>
    </reaction>
</comment>
<comment type="similarity">
    <text evidence="9">Belongs to the dethiobiotin synthetase family.</text>
</comment>
<keyword evidence="4 9" id="KW-0547">Nucleotide-binding</keyword>
<evidence type="ECO:0000256" key="3">
    <source>
        <dbReference type="ARBA" id="ARBA00022723"/>
    </source>
</evidence>
<keyword evidence="6 9" id="KW-0067">ATP-binding</keyword>
<comment type="subunit">
    <text evidence="9">Homodimer.</text>
</comment>
<dbReference type="PANTHER" id="PTHR43210">
    <property type="entry name" value="DETHIOBIOTIN SYNTHETASE"/>
    <property type="match status" value="1"/>
</dbReference>
<dbReference type="RefSeq" id="WP_104936088.1">
    <property type="nucleotide sequence ID" value="NZ_CP021255.1"/>
</dbReference>
<dbReference type="GO" id="GO:0005524">
    <property type="term" value="F:ATP binding"/>
    <property type="evidence" value="ECO:0007669"/>
    <property type="project" value="UniProtKB-UniRule"/>
</dbReference>
<dbReference type="InterPro" id="IPR027417">
    <property type="entry name" value="P-loop_NTPase"/>
</dbReference>
<feature type="binding site" evidence="9">
    <location>
        <position position="117"/>
    </location>
    <ligand>
        <name>Mg(2+)</name>
        <dbReference type="ChEBI" id="CHEBI:18420"/>
    </ligand>
</feature>
<evidence type="ECO:0000313" key="10">
    <source>
        <dbReference type="EMBL" id="AVD70799.1"/>
    </source>
</evidence>
<dbReference type="Pfam" id="PF13500">
    <property type="entry name" value="AAA_26"/>
    <property type="match status" value="1"/>
</dbReference>
<evidence type="ECO:0000256" key="8">
    <source>
        <dbReference type="ARBA" id="ARBA00047386"/>
    </source>
</evidence>
<keyword evidence="7 9" id="KW-0460">Magnesium</keyword>
<dbReference type="GO" id="GO:0009102">
    <property type="term" value="P:biotin biosynthetic process"/>
    <property type="evidence" value="ECO:0007669"/>
    <property type="project" value="UniProtKB-UniRule"/>
</dbReference>
<feature type="binding site" evidence="9">
    <location>
        <position position="52"/>
    </location>
    <ligand>
        <name>ATP</name>
        <dbReference type="ChEBI" id="CHEBI:30616"/>
    </ligand>
</feature>
<dbReference type="EC" id="6.3.3.3" evidence="9"/>
<dbReference type="OrthoDB" id="9802097at2"/>
<reference evidence="10" key="2">
    <citation type="journal article" date="2018" name="MBio">
        <title>Insights into the evolution of host association through the isolation and characterization of a novel human periodontal pathobiont, Desulfobulbus oralis.</title>
        <authorList>
            <person name="Cross K.L."/>
            <person name="Chirania P."/>
            <person name="Xiong W."/>
            <person name="Beall C.J."/>
            <person name="Elkins J.G."/>
            <person name="Giannone R.J."/>
            <person name="Griffen A.L."/>
            <person name="Guss A.M."/>
            <person name="Hettich R.L."/>
            <person name="Joshi S.S."/>
            <person name="Mokrzan E.M."/>
            <person name="Martin R.K."/>
            <person name="Zhulin I.B."/>
            <person name="Leys E.J."/>
            <person name="Podar M."/>
        </authorList>
    </citation>
    <scope>NUCLEOTIDE SEQUENCE [LARGE SCALE GENOMIC DNA]</scope>
    <source>
        <strain evidence="10">ORNL</strain>
    </source>
</reference>
<feature type="binding site" evidence="9">
    <location>
        <position position="52"/>
    </location>
    <ligand>
        <name>Mg(2+)</name>
        <dbReference type="ChEBI" id="CHEBI:18420"/>
    </ligand>
</feature>
<evidence type="ECO:0000256" key="4">
    <source>
        <dbReference type="ARBA" id="ARBA00022741"/>
    </source>
</evidence>
<dbReference type="NCBIfam" id="TIGR00347">
    <property type="entry name" value="bioD"/>
    <property type="match status" value="1"/>
</dbReference>
<dbReference type="PIRSF" id="PIRSF006755">
    <property type="entry name" value="DTB_synth"/>
    <property type="match status" value="1"/>
</dbReference>
<dbReference type="PANTHER" id="PTHR43210:SF2">
    <property type="entry name" value="ATP-DEPENDENT DETHIOBIOTIN SYNTHETASE BIOD 2"/>
    <property type="match status" value="1"/>
</dbReference>
<feature type="binding site" evidence="9">
    <location>
        <position position="44"/>
    </location>
    <ligand>
        <name>substrate</name>
    </ligand>
</feature>
<evidence type="ECO:0000256" key="9">
    <source>
        <dbReference type="HAMAP-Rule" id="MF_00336"/>
    </source>
</evidence>
<evidence type="ECO:0000256" key="6">
    <source>
        <dbReference type="ARBA" id="ARBA00022840"/>
    </source>
</evidence>
<dbReference type="GO" id="GO:0004141">
    <property type="term" value="F:dethiobiotin synthase activity"/>
    <property type="evidence" value="ECO:0007669"/>
    <property type="project" value="UniProtKB-UniRule"/>
</dbReference>
<protein>
    <recommendedName>
        <fullName evidence="9">ATP-dependent dethiobiotin synthetase BioD</fullName>
        <ecNumber evidence="9">6.3.3.3</ecNumber>
    </recommendedName>
    <alternativeName>
        <fullName evidence="9">DTB synthetase</fullName>
        <shortName evidence="9">DTBS</shortName>
    </alternativeName>
    <alternativeName>
        <fullName evidence="9">Dethiobiotin synthase</fullName>
    </alternativeName>
</protein>
<dbReference type="EMBL" id="CP021255">
    <property type="protein sequence ID" value="AVD70799.1"/>
    <property type="molecule type" value="Genomic_DNA"/>
</dbReference>
<keyword evidence="11" id="KW-1185">Reference proteome</keyword>
<name>A0A2L1GM87_9BACT</name>
<evidence type="ECO:0000256" key="2">
    <source>
        <dbReference type="ARBA" id="ARBA00022598"/>
    </source>
</evidence>
<evidence type="ECO:0000313" key="11">
    <source>
        <dbReference type="Proteomes" id="UP000239867"/>
    </source>
</evidence>
<dbReference type="AlphaFoldDB" id="A0A2L1GM87"/>
<dbReference type="Gene3D" id="3.40.50.300">
    <property type="entry name" value="P-loop containing nucleotide triphosphate hydrolases"/>
    <property type="match status" value="1"/>
</dbReference>
<evidence type="ECO:0000256" key="5">
    <source>
        <dbReference type="ARBA" id="ARBA00022756"/>
    </source>
</evidence>
<comment type="pathway">
    <text evidence="9">Cofactor biosynthesis; biotin biosynthesis; biotin from 7,8-diaminononanoate: step 1/2.</text>
</comment>
<dbReference type="GO" id="GO:0000287">
    <property type="term" value="F:magnesium ion binding"/>
    <property type="evidence" value="ECO:0007669"/>
    <property type="project" value="UniProtKB-UniRule"/>
</dbReference>